<keyword evidence="7 8" id="KW-0998">Cell outer membrane</keyword>
<evidence type="ECO:0008006" key="15">
    <source>
        <dbReference type="Google" id="ProtNLM"/>
    </source>
</evidence>
<name>A0A167AIB5_9GAMM</name>
<organism evidence="13 14">
    <name type="scientific">Pseudoalteromonas luteoviolacea H33</name>
    <dbReference type="NCBI Taxonomy" id="1365251"/>
    <lineage>
        <taxon>Bacteria</taxon>
        <taxon>Pseudomonadati</taxon>
        <taxon>Pseudomonadota</taxon>
        <taxon>Gammaproteobacteria</taxon>
        <taxon>Alteromonadales</taxon>
        <taxon>Pseudoalteromonadaceae</taxon>
        <taxon>Pseudoalteromonas</taxon>
    </lineage>
</organism>
<feature type="domain" description="TonB-dependent receptor-like beta-barrel" evidence="11">
    <location>
        <begin position="367"/>
        <end position="921"/>
    </location>
</feature>
<feature type="domain" description="TonB-dependent receptor plug" evidence="12">
    <location>
        <begin position="54"/>
        <end position="166"/>
    </location>
</feature>
<dbReference type="Gene3D" id="2.40.170.20">
    <property type="entry name" value="TonB-dependent receptor, beta-barrel domain"/>
    <property type="match status" value="1"/>
</dbReference>
<comment type="subcellular location">
    <subcellularLocation>
        <location evidence="1 8">Cell outer membrane</location>
        <topology evidence="1 8">Multi-pass membrane protein</topology>
    </subcellularLocation>
</comment>
<dbReference type="PANTHER" id="PTHR47234:SF2">
    <property type="entry name" value="TONB-DEPENDENT RECEPTOR"/>
    <property type="match status" value="1"/>
</dbReference>
<evidence type="ECO:0000313" key="14">
    <source>
        <dbReference type="Proteomes" id="UP000076503"/>
    </source>
</evidence>
<protein>
    <recommendedName>
        <fullName evidence="15">TonB-denpendent receptor</fullName>
    </recommendedName>
</protein>
<dbReference type="Gene3D" id="2.170.130.10">
    <property type="entry name" value="TonB-dependent receptor, plug domain"/>
    <property type="match status" value="1"/>
</dbReference>
<evidence type="ECO:0000256" key="8">
    <source>
        <dbReference type="PROSITE-ProRule" id="PRU01360"/>
    </source>
</evidence>
<keyword evidence="2 8" id="KW-0813">Transport</keyword>
<sequence length="955" mass="105867">MGKKSKLNPISISVKLMCLGALSTAPAHIAYANEGAIEKIEVTGSRIIREGAIAPSPVSVLSGQDLVNTGALSIGEALNKLPSLKPTFGMQNSGRFIGTSGLNVLDLRGMGVDRTLVLVNGKRHVSSSGGSAMVDTNTIPTEWVDRVEVITGGASAIYGADAVTGVVNFILKENIEGFSIAATHGEAENSNYDNQKLSISFGQDFLEGRGNFGISYEFATQSRLNALDNEFTNYAARELTNFEQDPNRPDDLNNPDEKFYDNAGFFNLTEAGVFNAGGVYYTFNEDGSPRPMQLDYNKLDGLACVDCEYLNLRKFLEIQPTFDRHIINFKTNYDINDETTFYFEGKFAKIESENWGQPSYHTRSGITLSRDNAFLHPQTAQIMDSTLDDEGNPITALRINRFNEDIGRRFEINTRETTRFVFGLKGIVAEDWDYEVFINSGVTEIERANHNNLVRPNFQAAIDAVFDDSGNVVCRDTQARADGCMPMDIMGFNRPSQESINYVNTLSVGTAKLEQLNAGASLANAGVYELPAGTVGIAFGIEYREEKSRQTEDDNAKTGETFFNVLGEDEGEYDVSEVFVETSIPLLGDIPLVDTLTLELASRYADYSTVGDVTSWKVGLDWQVYDDLRLRSTLSEAIRAPNIVELFGATSETFYGVDDPCRVKNINKMSGAAKTQREANCGLIGVPAGFDDSYDSARVRGAQSGNEELTPEESTSYTVGAVFTPSFIDGLTFTVDYWNIELEDSISRIRSQQIVDRCVDSSSIDNQYCELITRAGDGRMTLIESKSLNIAMQKSSGVDFELNYDIKTSLGNFKTRLLATRLIERKQFPFQEEVTAFEEYAGVDAEPSWSGAFDIGYAYEDFFASWKMRYIEQTNRYRPDELEKNPNPSNHMQWPTYVVTDISGGYNFDNGITAKVGIDNVFNKELIRYTTATSSETSSFDNIGRFGYVQLSYKF</sequence>
<keyword evidence="5 9" id="KW-0798">TonB box</keyword>
<dbReference type="EMBL" id="AUXZ01000130">
    <property type="protein sequence ID" value="KZN45419.1"/>
    <property type="molecule type" value="Genomic_DNA"/>
</dbReference>
<dbReference type="InterPro" id="IPR012910">
    <property type="entry name" value="Plug_dom"/>
</dbReference>
<dbReference type="AlphaFoldDB" id="A0A167AIB5"/>
<reference evidence="13 14" key="1">
    <citation type="submission" date="2013-07" db="EMBL/GenBank/DDBJ databases">
        <title>Comparative Genomic and Metabolomic Analysis of Twelve Strains of Pseudoalteromonas luteoviolacea.</title>
        <authorList>
            <person name="Vynne N.G."/>
            <person name="Mansson M."/>
            <person name="Gram L."/>
        </authorList>
    </citation>
    <scope>NUCLEOTIDE SEQUENCE [LARGE SCALE GENOMIC DNA]</scope>
    <source>
        <strain evidence="13 14">H33</strain>
    </source>
</reference>
<dbReference type="InterPro" id="IPR037066">
    <property type="entry name" value="Plug_dom_sf"/>
</dbReference>
<dbReference type="RefSeq" id="WP_063364122.1">
    <property type="nucleotide sequence ID" value="NZ_AUXZ01000130.1"/>
</dbReference>
<accession>A0A167AIB5</accession>
<dbReference type="Pfam" id="PF00593">
    <property type="entry name" value="TonB_dep_Rec_b-barrel"/>
    <property type="match status" value="1"/>
</dbReference>
<evidence type="ECO:0000259" key="12">
    <source>
        <dbReference type="Pfam" id="PF07715"/>
    </source>
</evidence>
<dbReference type="Proteomes" id="UP000076503">
    <property type="component" value="Unassembled WGS sequence"/>
</dbReference>
<keyword evidence="4 8" id="KW-0812">Transmembrane</keyword>
<evidence type="ECO:0000256" key="1">
    <source>
        <dbReference type="ARBA" id="ARBA00004571"/>
    </source>
</evidence>
<keyword evidence="6 8" id="KW-0472">Membrane</keyword>
<dbReference type="Pfam" id="PF07715">
    <property type="entry name" value="Plug"/>
    <property type="match status" value="1"/>
</dbReference>
<feature type="chain" id="PRO_5007883694" description="TonB-denpendent receptor" evidence="10">
    <location>
        <begin position="33"/>
        <end position="955"/>
    </location>
</feature>
<evidence type="ECO:0000256" key="9">
    <source>
        <dbReference type="RuleBase" id="RU003357"/>
    </source>
</evidence>
<dbReference type="PROSITE" id="PS52016">
    <property type="entry name" value="TONB_DEPENDENT_REC_3"/>
    <property type="match status" value="1"/>
</dbReference>
<keyword evidence="3 8" id="KW-1134">Transmembrane beta strand</keyword>
<evidence type="ECO:0000259" key="11">
    <source>
        <dbReference type="Pfam" id="PF00593"/>
    </source>
</evidence>
<keyword evidence="10" id="KW-0732">Signal</keyword>
<dbReference type="InterPro" id="IPR000531">
    <property type="entry name" value="Beta-barrel_TonB"/>
</dbReference>
<comment type="similarity">
    <text evidence="8 9">Belongs to the TonB-dependent receptor family.</text>
</comment>
<evidence type="ECO:0000256" key="6">
    <source>
        <dbReference type="ARBA" id="ARBA00023136"/>
    </source>
</evidence>
<dbReference type="OrthoDB" id="176248at2"/>
<dbReference type="InterPro" id="IPR039426">
    <property type="entry name" value="TonB-dep_rcpt-like"/>
</dbReference>
<gene>
    <name evidence="13" type="ORF">N476_05215</name>
</gene>
<evidence type="ECO:0000313" key="13">
    <source>
        <dbReference type="EMBL" id="KZN45419.1"/>
    </source>
</evidence>
<evidence type="ECO:0000256" key="3">
    <source>
        <dbReference type="ARBA" id="ARBA00022452"/>
    </source>
</evidence>
<comment type="caution">
    <text evidence="13">The sequence shown here is derived from an EMBL/GenBank/DDBJ whole genome shotgun (WGS) entry which is preliminary data.</text>
</comment>
<evidence type="ECO:0000256" key="5">
    <source>
        <dbReference type="ARBA" id="ARBA00023077"/>
    </source>
</evidence>
<dbReference type="GO" id="GO:0009279">
    <property type="term" value="C:cell outer membrane"/>
    <property type="evidence" value="ECO:0007669"/>
    <property type="project" value="UniProtKB-SubCell"/>
</dbReference>
<dbReference type="InterPro" id="IPR036942">
    <property type="entry name" value="Beta-barrel_TonB_sf"/>
</dbReference>
<dbReference type="SUPFAM" id="SSF56935">
    <property type="entry name" value="Porins"/>
    <property type="match status" value="1"/>
</dbReference>
<dbReference type="PATRIC" id="fig|1365251.3.peg.5013"/>
<dbReference type="PANTHER" id="PTHR47234">
    <property type="match status" value="1"/>
</dbReference>
<feature type="signal peptide" evidence="10">
    <location>
        <begin position="1"/>
        <end position="32"/>
    </location>
</feature>
<evidence type="ECO:0000256" key="10">
    <source>
        <dbReference type="SAM" id="SignalP"/>
    </source>
</evidence>
<evidence type="ECO:0000256" key="4">
    <source>
        <dbReference type="ARBA" id="ARBA00022692"/>
    </source>
</evidence>
<evidence type="ECO:0000256" key="7">
    <source>
        <dbReference type="ARBA" id="ARBA00023237"/>
    </source>
</evidence>
<proteinExistence type="inferred from homology"/>
<evidence type="ECO:0000256" key="2">
    <source>
        <dbReference type="ARBA" id="ARBA00022448"/>
    </source>
</evidence>